<keyword evidence="2" id="KW-1185">Reference proteome</keyword>
<proteinExistence type="predicted"/>
<dbReference type="EMBL" id="MF285618">
    <property type="protein sequence ID" value="ATA65597.1"/>
    <property type="molecule type" value="Genomic_DNA"/>
</dbReference>
<evidence type="ECO:0000313" key="2">
    <source>
        <dbReference type="Proteomes" id="UP000223363"/>
    </source>
</evidence>
<sequence>MIEAPELSIEPCGGSKQMIRYAGTTIVVDFDTLANISINKPNSFGYRSSIVFIDNTGFQQVVQVEGNDFALYEEFTLRVIDIWKVWLRNTAGFVNDIEPPVMRYYADRKLLAIKWGGNTVNVYKDGLETVRHLGDQLVIDYGNRKVIRLLSARVDLLDTVNKEIQGRLIV</sequence>
<name>A0A289YVS4_9CAUD</name>
<organism evidence="1 2">
    <name type="scientific">Serratia phage vB_SmaM_ 2050HW</name>
    <dbReference type="NCBI Taxonomy" id="2024252"/>
    <lineage>
        <taxon>Viruses</taxon>
        <taxon>Duplodnaviria</taxon>
        <taxon>Heunggongvirae</taxon>
        <taxon>Uroviricota</taxon>
        <taxon>Caudoviricetes</taxon>
        <taxon>Chimalliviridae</taxon>
        <taxon>Moabitevirus</taxon>
        <taxon>Moabitevirus mv2050HW</taxon>
    </lineage>
</organism>
<dbReference type="Proteomes" id="UP000223363">
    <property type="component" value="Segment"/>
</dbReference>
<protein>
    <submittedName>
        <fullName evidence="1">Uncharacterized protein</fullName>
    </submittedName>
</protein>
<evidence type="ECO:0000313" key="1">
    <source>
        <dbReference type="EMBL" id="ATA65597.1"/>
    </source>
</evidence>
<reference evidence="2" key="1">
    <citation type="submission" date="2017-06" db="EMBL/GenBank/DDBJ databases">
        <authorList>
            <person name="Zhao X."/>
        </authorList>
    </citation>
    <scope>NUCLEOTIDE SEQUENCE [LARGE SCALE GENOMIC DNA]</scope>
</reference>
<accession>A0A289YVS4</accession>
<gene>
    <name evidence="1" type="ORF">2050HW_00262</name>
</gene>